<dbReference type="PANTHER" id="PTHR47950:SF49">
    <property type="entry name" value="CYTOCHROME P450"/>
    <property type="match status" value="1"/>
</dbReference>
<accession>A0AA41VH01</accession>
<dbReference type="PANTHER" id="PTHR47950">
    <property type="entry name" value="CYTOCHROME P450, FAMILY 76, SUBFAMILY C, POLYPEPTIDE 5-RELATED"/>
    <property type="match status" value="1"/>
</dbReference>
<dbReference type="EMBL" id="JAJJMA010344476">
    <property type="protein sequence ID" value="MCL7051959.1"/>
    <property type="molecule type" value="Genomic_DNA"/>
</dbReference>
<dbReference type="Gene3D" id="1.10.630.10">
    <property type="entry name" value="Cytochrome P450"/>
    <property type="match status" value="1"/>
</dbReference>
<dbReference type="GO" id="GO:0004497">
    <property type="term" value="F:monooxygenase activity"/>
    <property type="evidence" value="ECO:0007669"/>
    <property type="project" value="UniProtKB-KW"/>
</dbReference>
<dbReference type="Pfam" id="PF00067">
    <property type="entry name" value="p450"/>
    <property type="match status" value="1"/>
</dbReference>
<dbReference type="InterPro" id="IPR001128">
    <property type="entry name" value="Cyt_P450"/>
</dbReference>
<dbReference type="GO" id="GO:0005506">
    <property type="term" value="F:iron ion binding"/>
    <property type="evidence" value="ECO:0007669"/>
    <property type="project" value="InterPro"/>
</dbReference>
<evidence type="ECO:0000256" key="5">
    <source>
        <dbReference type="ARBA" id="ARBA00023002"/>
    </source>
</evidence>
<keyword evidence="6" id="KW-0408">Iron</keyword>
<evidence type="ECO:0000256" key="3">
    <source>
        <dbReference type="ARBA" id="ARBA00022617"/>
    </source>
</evidence>
<keyword evidence="3" id="KW-0349">Heme</keyword>
<dbReference type="PRINTS" id="PR00463">
    <property type="entry name" value="EP450I"/>
</dbReference>
<keyword evidence="5" id="KW-0560">Oxidoreductase</keyword>
<dbReference type="EMBL" id="JAJJMA010220358">
    <property type="protein sequence ID" value="MCL7041124.1"/>
    <property type="molecule type" value="Genomic_DNA"/>
</dbReference>
<evidence type="ECO:0000256" key="2">
    <source>
        <dbReference type="ARBA" id="ARBA00010617"/>
    </source>
</evidence>
<reference evidence="8" key="1">
    <citation type="submission" date="2022-03" db="EMBL/GenBank/DDBJ databases">
        <title>A functionally conserved STORR gene fusion in Papaver species that diverged 16.8 million years ago.</title>
        <authorList>
            <person name="Catania T."/>
        </authorList>
    </citation>
    <scope>NUCLEOTIDE SEQUENCE</scope>
    <source>
        <strain evidence="8">S-191538</strain>
    </source>
</reference>
<evidence type="ECO:0000313" key="10">
    <source>
        <dbReference type="Proteomes" id="UP001177140"/>
    </source>
</evidence>
<dbReference type="GO" id="GO:0033075">
    <property type="term" value="P:isoquinoline alkaloid biosynthetic process"/>
    <property type="evidence" value="ECO:0007669"/>
    <property type="project" value="UniProtKB-ARBA"/>
</dbReference>
<protein>
    <recommendedName>
        <fullName evidence="11">Cytochrome P450</fullName>
    </recommendedName>
</protein>
<dbReference type="GO" id="GO:0016705">
    <property type="term" value="F:oxidoreductase activity, acting on paired donors, with incorporation or reduction of molecular oxygen"/>
    <property type="evidence" value="ECO:0007669"/>
    <property type="project" value="InterPro"/>
</dbReference>
<evidence type="ECO:0008006" key="11">
    <source>
        <dbReference type="Google" id="ProtNLM"/>
    </source>
</evidence>
<gene>
    <name evidence="8" type="ORF">MKW94_023966</name>
    <name evidence="9" type="ORF">MKW94_029522</name>
</gene>
<comment type="similarity">
    <text evidence="2">Belongs to the cytochrome P450 family.</text>
</comment>
<evidence type="ECO:0000256" key="7">
    <source>
        <dbReference type="ARBA" id="ARBA00023033"/>
    </source>
</evidence>
<dbReference type="InterPro" id="IPR002401">
    <property type="entry name" value="Cyt_P450_E_grp-I"/>
</dbReference>
<evidence type="ECO:0000313" key="8">
    <source>
        <dbReference type="EMBL" id="MCL7041124.1"/>
    </source>
</evidence>
<evidence type="ECO:0000256" key="4">
    <source>
        <dbReference type="ARBA" id="ARBA00022723"/>
    </source>
</evidence>
<dbReference type="InterPro" id="IPR036396">
    <property type="entry name" value="Cyt_P450_sf"/>
</dbReference>
<organism evidence="8 10">
    <name type="scientific">Papaver nudicaule</name>
    <name type="common">Iceland poppy</name>
    <dbReference type="NCBI Taxonomy" id="74823"/>
    <lineage>
        <taxon>Eukaryota</taxon>
        <taxon>Viridiplantae</taxon>
        <taxon>Streptophyta</taxon>
        <taxon>Embryophyta</taxon>
        <taxon>Tracheophyta</taxon>
        <taxon>Spermatophyta</taxon>
        <taxon>Magnoliopsida</taxon>
        <taxon>Ranunculales</taxon>
        <taxon>Papaveraceae</taxon>
        <taxon>Papaveroideae</taxon>
        <taxon>Papaver</taxon>
    </lineage>
</organism>
<evidence type="ECO:0000256" key="1">
    <source>
        <dbReference type="ARBA" id="ARBA00001971"/>
    </source>
</evidence>
<dbReference type="AlphaFoldDB" id="A0AA41VH01"/>
<dbReference type="GO" id="GO:0020037">
    <property type="term" value="F:heme binding"/>
    <property type="evidence" value="ECO:0007669"/>
    <property type="project" value="InterPro"/>
</dbReference>
<feature type="non-terminal residue" evidence="8">
    <location>
        <position position="286"/>
    </location>
</feature>
<dbReference type="Proteomes" id="UP001177140">
    <property type="component" value="Unassembled WGS sequence"/>
</dbReference>
<keyword evidence="7" id="KW-0503">Monooxygenase</keyword>
<evidence type="ECO:0000313" key="9">
    <source>
        <dbReference type="EMBL" id="MCL7051959.1"/>
    </source>
</evidence>
<name>A0AA41VH01_PAPNU</name>
<keyword evidence="4" id="KW-0479">Metal-binding</keyword>
<keyword evidence="10" id="KW-1185">Reference proteome</keyword>
<comment type="cofactor">
    <cofactor evidence="1">
        <name>heme</name>
        <dbReference type="ChEBI" id="CHEBI:30413"/>
    </cofactor>
</comment>
<dbReference type="SUPFAM" id="SSF48264">
    <property type="entry name" value="Cytochrome P450"/>
    <property type="match status" value="1"/>
</dbReference>
<proteinExistence type="inferred from homology"/>
<comment type="caution">
    <text evidence="8">The sequence shown here is derived from an EMBL/GenBank/DDBJ whole genome shotgun (WGS) entry which is preliminary data.</text>
</comment>
<evidence type="ECO:0000256" key="6">
    <source>
        <dbReference type="ARBA" id="ARBA00023004"/>
    </source>
</evidence>
<sequence>MEIVTVALIAIVITTLLYLIFRDSSAKGLPPGPKPWPIVGNLLQLGEKPHSQFAQLAETYGDLFTLRLGTQTVVVANTPLAASEVLKTHDRVLSGRYVFQSFRVKEHVKNSVVWSDCNETWKKLRKVCRTELFTQKMIESQAEVRERTVMEMVEYLKENEGKEVKIVQVVFGTLVNIFGNLIFSQNIFKLGDESSGSVEMKERLWRMLELGNSTNLADYFPFLGNLDLLGQRKDVADCLQGVYDIWGAILKERKIAKQRSSDTKNDFVDVLLDAGLDDQQINSLLM</sequence>